<dbReference type="VEuPathDB" id="FungiDB:PC110_g2055"/>
<evidence type="ECO:0000313" key="2">
    <source>
        <dbReference type="Proteomes" id="UP000736787"/>
    </source>
</evidence>
<name>A0A8T1BXP8_9STRA</name>
<protein>
    <submittedName>
        <fullName evidence="1">Uncharacterized protein</fullName>
    </submittedName>
</protein>
<organism evidence="1 2">
    <name type="scientific">Phytophthora cactorum</name>
    <dbReference type="NCBI Taxonomy" id="29920"/>
    <lineage>
        <taxon>Eukaryota</taxon>
        <taxon>Sar</taxon>
        <taxon>Stramenopiles</taxon>
        <taxon>Oomycota</taxon>
        <taxon>Peronosporomycetes</taxon>
        <taxon>Peronosporales</taxon>
        <taxon>Peronosporaceae</taxon>
        <taxon>Phytophthora</taxon>
    </lineage>
</organism>
<gene>
    <name evidence="1" type="ORF">PC117_g19648</name>
</gene>
<reference evidence="1" key="1">
    <citation type="submission" date="2018-10" db="EMBL/GenBank/DDBJ databases">
        <title>Effector identification in a new, highly contiguous assembly of the strawberry crown rot pathogen Phytophthora cactorum.</title>
        <authorList>
            <person name="Armitage A.D."/>
            <person name="Nellist C.F."/>
            <person name="Bates H."/>
            <person name="Vickerstaff R.J."/>
            <person name="Harrison R.J."/>
        </authorList>
    </citation>
    <scope>NUCLEOTIDE SEQUENCE</scope>
    <source>
        <strain evidence="1">4040</strain>
    </source>
</reference>
<comment type="caution">
    <text evidence="1">The sequence shown here is derived from an EMBL/GenBank/DDBJ whole genome shotgun (WGS) entry which is preliminary data.</text>
</comment>
<sequence>MQLCLDIALCMHCHELRVEAEEDIARNRSMLVDRTKVSVRLHGVASVLLIALLKAKVVNQFVSVVGTVA</sequence>
<dbReference type="EMBL" id="RCMK01000868">
    <property type="protein sequence ID" value="KAG2909440.1"/>
    <property type="molecule type" value="Genomic_DNA"/>
</dbReference>
<accession>A0A8T1BXP8</accession>
<evidence type="ECO:0000313" key="1">
    <source>
        <dbReference type="EMBL" id="KAG2909440.1"/>
    </source>
</evidence>
<proteinExistence type="predicted"/>
<dbReference type="AlphaFoldDB" id="A0A8T1BXP8"/>
<dbReference type="Proteomes" id="UP000736787">
    <property type="component" value="Unassembled WGS sequence"/>
</dbReference>